<evidence type="ECO:0000313" key="2">
    <source>
        <dbReference type="EMBL" id="RDX70102.1"/>
    </source>
</evidence>
<name>A0A371EVP4_MUCPR</name>
<protein>
    <submittedName>
        <fullName evidence="2">Folate-biopterin transporter 1, chloroplastic</fullName>
    </submittedName>
</protein>
<reference evidence="2" key="1">
    <citation type="submission" date="2018-05" db="EMBL/GenBank/DDBJ databases">
        <title>Draft genome of Mucuna pruriens seed.</title>
        <authorList>
            <person name="Nnadi N.E."/>
            <person name="Vos R."/>
            <person name="Hasami M.H."/>
            <person name="Devisetty U.K."/>
            <person name="Aguiy J.C."/>
        </authorList>
    </citation>
    <scope>NUCLEOTIDE SEQUENCE [LARGE SCALE GENOMIC DNA]</scope>
    <source>
        <strain evidence="2">JCA_2017</strain>
    </source>
</reference>
<sequence>MVVGVLNHTAIFGHNFIYVNSMDDDIVHILHGKTAAILDLHVRTMAINGLVGRNQELLPQLNDHVVLEYNSQWTLLDNGVTENLSHGNVAIAMIYFIQGVLGLVRLVVNFYLKNDLHLDLVKRIVISGFSILHGLSNLYMCLLVILSPLWLLKVIPSFIKAGRYAFMEFDG</sequence>
<dbReference type="Proteomes" id="UP000257109">
    <property type="component" value="Unassembled WGS sequence"/>
</dbReference>
<keyword evidence="1" id="KW-0812">Transmembrane</keyword>
<gene>
    <name evidence="2" type="ORF">CR513_50694</name>
</gene>
<evidence type="ECO:0000313" key="3">
    <source>
        <dbReference type="Proteomes" id="UP000257109"/>
    </source>
</evidence>
<accession>A0A371EVP4</accession>
<dbReference type="OrthoDB" id="754047at2759"/>
<comment type="caution">
    <text evidence="2">The sequence shown here is derived from an EMBL/GenBank/DDBJ whole genome shotgun (WGS) entry which is preliminary data.</text>
</comment>
<keyword evidence="1" id="KW-0472">Membrane</keyword>
<dbReference type="AlphaFoldDB" id="A0A371EVP4"/>
<feature type="non-terminal residue" evidence="2">
    <location>
        <position position="1"/>
    </location>
</feature>
<feature type="transmembrane region" description="Helical" evidence="1">
    <location>
        <begin position="124"/>
        <end position="151"/>
    </location>
</feature>
<dbReference type="EMBL" id="QJKJ01011836">
    <property type="protein sequence ID" value="RDX70102.1"/>
    <property type="molecule type" value="Genomic_DNA"/>
</dbReference>
<proteinExistence type="predicted"/>
<evidence type="ECO:0000256" key="1">
    <source>
        <dbReference type="SAM" id="Phobius"/>
    </source>
</evidence>
<feature type="transmembrane region" description="Helical" evidence="1">
    <location>
        <begin position="89"/>
        <end position="112"/>
    </location>
</feature>
<keyword evidence="3" id="KW-1185">Reference proteome</keyword>
<dbReference type="STRING" id="157652.A0A371EVP4"/>
<organism evidence="2 3">
    <name type="scientific">Mucuna pruriens</name>
    <name type="common">Velvet bean</name>
    <name type="synonym">Dolichos pruriens</name>
    <dbReference type="NCBI Taxonomy" id="157652"/>
    <lineage>
        <taxon>Eukaryota</taxon>
        <taxon>Viridiplantae</taxon>
        <taxon>Streptophyta</taxon>
        <taxon>Embryophyta</taxon>
        <taxon>Tracheophyta</taxon>
        <taxon>Spermatophyta</taxon>
        <taxon>Magnoliopsida</taxon>
        <taxon>eudicotyledons</taxon>
        <taxon>Gunneridae</taxon>
        <taxon>Pentapetalae</taxon>
        <taxon>rosids</taxon>
        <taxon>fabids</taxon>
        <taxon>Fabales</taxon>
        <taxon>Fabaceae</taxon>
        <taxon>Papilionoideae</taxon>
        <taxon>50 kb inversion clade</taxon>
        <taxon>NPAAA clade</taxon>
        <taxon>indigoferoid/millettioid clade</taxon>
        <taxon>Phaseoleae</taxon>
        <taxon>Mucuna</taxon>
    </lineage>
</organism>
<keyword evidence="1" id="KW-1133">Transmembrane helix</keyword>